<proteinExistence type="inferred from homology"/>
<comment type="similarity">
    <text evidence="1">Belongs to the Gfa family.</text>
</comment>
<dbReference type="Pfam" id="PF04828">
    <property type="entry name" value="GFA"/>
    <property type="match status" value="1"/>
</dbReference>
<evidence type="ECO:0000259" key="4">
    <source>
        <dbReference type="PROSITE" id="PS51891"/>
    </source>
</evidence>
<protein>
    <submittedName>
        <fullName evidence="5">GFA family protein</fullName>
    </submittedName>
</protein>
<reference evidence="6" key="1">
    <citation type="journal article" date="2019" name="Int. J. Syst. Evol. Microbiol.">
        <title>The Global Catalogue of Microorganisms (GCM) 10K type strain sequencing project: providing services to taxonomists for standard genome sequencing and annotation.</title>
        <authorList>
            <consortium name="The Broad Institute Genomics Platform"/>
            <consortium name="The Broad Institute Genome Sequencing Center for Infectious Disease"/>
            <person name="Wu L."/>
            <person name="Ma J."/>
        </authorList>
    </citation>
    <scope>NUCLEOTIDE SEQUENCE [LARGE SCALE GENOMIC DNA]</scope>
    <source>
        <strain evidence="6">CECT 8570</strain>
    </source>
</reference>
<organism evidence="5 6">
    <name type="scientific">Simiduia curdlanivorans</name>
    <dbReference type="NCBI Taxonomy" id="1492769"/>
    <lineage>
        <taxon>Bacteria</taxon>
        <taxon>Pseudomonadati</taxon>
        <taxon>Pseudomonadota</taxon>
        <taxon>Gammaproteobacteria</taxon>
        <taxon>Cellvibrionales</taxon>
        <taxon>Cellvibrionaceae</taxon>
        <taxon>Simiduia</taxon>
    </lineage>
</organism>
<evidence type="ECO:0000313" key="6">
    <source>
        <dbReference type="Proteomes" id="UP001595840"/>
    </source>
</evidence>
<dbReference type="Gene3D" id="2.170.150.70">
    <property type="match status" value="1"/>
</dbReference>
<dbReference type="EMBL" id="JBHSCX010000020">
    <property type="protein sequence ID" value="MFC4363508.1"/>
    <property type="molecule type" value="Genomic_DNA"/>
</dbReference>
<sequence length="125" mass="13850">MKKYIASCHCGAVRAEALLPDSIQAQDCNCSMCNKLGFIHVIVPAERFSLLQGKDDITTYTFNTAVAKHTFCKHCGVKAFYTPRSNPNGFSINLRCLETTPPSVTIEAFDGQNWEQHAESLKHLG</sequence>
<name>A0ABV8V6L2_9GAMM</name>
<accession>A0ABV8V6L2</accession>
<gene>
    <name evidence="5" type="ORF">ACFOX3_14430</name>
</gene>
<evidence type="ECO:0000256" key="2">
    <source>
        <dbReference type="ARBA" id="ARBA00022723"/>
    </source>
</evidence>
<dbReference type="PROSITE" id="PS51891">
    <property type="entry name" value="CENP_V_GFA"/>
    <property type="match status" value="1"/>
</dbReference>
<dbReference type="InterPro" id="IPR006913">
    <property type="entry name" value="CENP-V/GFA"/>
</dbReference>
<dbReference type="SUPFAM" id="SSF51316">
    <property type="entry name" value="Mss4-like"/>
    <property type="match status" value="1"/>
</dbReference>
<evidence type="ECO:0000256" key="1">
    <source>
        <dbReference type="ARBA" id="ARBA00005495"/>
    </source>
</evidence>
<keyword evidence="3" id="KW-0862">Zinc</keyword>
<dbReference type="PANTHER" id="PTHR28620">
    <property type="entry name" value="CENTROMERE PROTEIN V"/>
    <property type="match status" value="1"/>
</dbReference>
<evidence type="ECO:0000256" key="3">
    <source>
        <dbReference type="ARBA" id="ARBA00022833"/>
    </source>
</evidence>
<comment type="caution">
    <text evidence="5">The sequence shown here is derived from an EMBL/GenBank/DDBJ whole genome shotgun (WGS) entry which is preliminary data.</text>
</comment>
<dbReference type="PANTHER" id="PTHR28620:SF1">
    <property type="entry name" value="CENP-V_GFA DOMAIN-CONTAINING PROTEIN"/>
    <property type="match status" value="1"/>
</dbReference>
<keyword evidence="2" id="KW-0479">Metal-binding</keyword>
<dbReference type="RefSeq" id="WP_290261375.1">
    <property type="nucleotide sequence ID" value="NZ_JAUFQG010000004.1"/>
</dbReference>
<dbReference type="Proteomes" id="UP001595840">
    <property type="component" value="Unassembled WGS sequence"/>
</dbReference>
<feature type="domain" description="CENP-V/GFA" evidence="4">
    <location>
        <begin position="4"/>
        <end position="115"/>
    </location>
</feature>
<dbReference type="InterPro" id="IPR011057">
    <property type="entry name" value="Mss4-like_sf"/>
</dbReference>
<dbReference type="InterPro" id="IPR052355">
    <property type="entry name" value="CENP-V-like"/>
</dbReference>
<keyword evidence="6" id="KW-1185">Reference proteome</keyword>
<evidence type="ECO:0000313" key="5">
    <source>
        <dbReference type="EMBL" id="MFC4363508.1"/>
    </source>
</evidence>